<keyword evidence="1" id="KW-0732">Signal</keyword>
<evidence type="ECO:0000256" key="1">
    <source>
        <dbReference type="SAM" id="SignalP"/>
    </source>
</evidence>
<dbReference type="SUPFAM" id="SSF49899">
    <property type="entry name" value="Concanavalin A-like lectins/glucanases"/>
    <property type="match status" value="2"/>
</dbReference>
<dbReference type="STRING" id="1851148.SMSP2_00849"/>
<dbReference type="OrthoDB" id="9757536at2"/>
<evidence type="ECO:0000313" key="2">
    <source>
        <dbReference type="EMBL" id="AQQ70497.1"/>
    </source>
</evidence>
<gene>
    <name evidence="2" type="ORF">SMSP2_00849</name>
</gene>
<protein>
    <recommendedName>
        <fullName evidence="4">LamG-like jellyroll fold domain-containing protein</fullName>
    </recommendedName>
</protein>
<dbReference type="InterPro" id="IPR013320">
    <property type="entry name" value="ConA-like_dom_sf"/>
</dbReference>
<dbReference type="AlphaFoldDB" id="A0A1Q2MDV8"/>
<proteinExistence type="predicted"/>
<accession>A0A1Q2MDV8</accession>
<sequence length="777" mass="84955" precursor="true">MKLFQILTMFFFSLTLAVAVSADLPAVNSGDIFTHVSADSGVYIQQGGSQASDGDLVGYWQDQSGNGNNANNFDSTGESKPTFLDNAVNGKPVLRFFGANYLDFGFNQYLTQPNTVFLVAYNLGENGYYIDGITSDDRQAFMVADGLNVMWSGSYFWQDHSKPRTWINHTLVYNDTSSQYYTDGVLQAAGSAGASNFGWGLRLGSRYSGSLYGWFYVAEMIIYEGSLTESDITLVNDYLSQKYNITGEESQPVNTGAGTLVAQFDGTDITADGTNVLVWNDQVDDVDYPLDLAAVEVDMGDASGYPQLEQYDFGEGSGLKNVIRFNLPEGSSSGTHLQSSAIPSTQAGPTTFFVVARRDTHGFSSYLFDGISDNARRGVSANGLTDTHRLQVPEFDSVGVDVGVWQVFSAVFNEEFSQLFIDGFTADEYGFSGVDAFEGLTVGSRYSGSNTMDGWIAELLVYEGALDADSRKAVEASLMQKYNITPFCGASYTQYSPMDFDKNCIVNFMDYAKFGQSWLDDFASIGISSLSGIKPSADFAHGWEMDYYPWDVANGVDEDNDGQIDWVRSSSNHFELSTEGTLVNISDVSGSLLANDDNWDQAFWPQPDINAATGFTTEFSIKITSDTGSNGAFKIQVSPYDSVNTDVVFIGASHVTYYVDGGDNIVLDTSDNTDGFHSFRIARHVDEPTKSSVWKDGVLIGDSLDVTWTPSGPHRYYIGDIDSSVNGTYEMDYLRIDPGAWAAPAPMDFDEDGIVGSKDLKSFALDWLNDTDPANIE</sequence>
<dbReference type="Proteomes" id="UP000188181">
    <property type="component" value="Chromosome"/>
</dbReference>
<dbReference type="PROSITE" id="PS00018">
    <property type="entry name" value="EF_HAND_1"/>
    <property type="match status" value="1"/>
</dbReference>
<dbReference type="RefSeq" id="WP_146682757.1">
    <property type="nucleotide sequence ID" value="NZ_CP019646.1"/>
</dbReference>
<reference evidence="3" key="1">
    <citation type="submission" date="2017-02" db="EMBL/GenBank/DDBJ databases">
        <title>Comparative genomics and description of representatives of a novel lineage of planctomycetes thriving in anoxic sediments.</title>
        <authorList>
            <person name="Spring S."/>
            <person name="Bunk B."/>
            <person name="Sproer C."/>
        </authorList>
    </citation>
    <scope>NUCLEOTIDE SEQUENCE [LARGE SCALE GENOMIC DNA]</scope>
    <source>
        <strain evidence="3">SM-Chi-D1</strain>
    </source>
</reference>
<evidence type="ECO:0008006" key="4">
    <source>
        <dbReference type="Google" id="ProtNLM"/>
    </source>
</evidence>
<feature type="signal peptide" evidence="1">
    <location>
        <begin position="1"/>
        <end position="22"/>
    </location>
</feature>
<name>A0A1Q2MDV8_9BACT</name>
<keyword evidence="3" id="KW-1185">Reference proteome</keyword>
<dbReference type="KEGG" id="pbas:SMSP2_00849"/>
<dbReference type="EMBL" id="CP019646">
    <property type="protein sequence ID" value="AQQ70497.1"/>
    <property type="molecule type" value="Genomic_DNA"/>
</dbReference>
<feature type="chain" id="PRO_5013224639" description="LamG-like jellyroll fold domain-containing protein" evidence="1">
    <location>
        <begin position="23"/>
        <end position="777"/>
    </location>
</feature>
<dbReference type="InterPro" id="IPR018247">
    <property type="entry name" value="EF_Hand_1_Ca_BS"/>
</dbReference>
<evidence type="ECO:0000313" key="3">
    <source>
        <dbReference type="Proteomes" id="UP000188181"/>
    </source>
</evidence>
<dbReference type="Gene3D" id="2.60.120.200">
    <property type="match status" value="2"/>
</dbReference>
<organism evidence="2 3">
    <name type="scientific">Limihaloglobus sulfuriphilus</name>
    <dbReference type="NCBI Taxonomy" id="1851148"/>
    <lineage>
        <taxon>Bacteria</taxon>
        <taxon>Pseudomonadati</taxon>
        <taxon>Planctomycetota</taxon>
        <taxon>Phycisphaerae</taxon>
        <taxon>Sedimentisphaerales</taxon>
        <taxon>Sedimentisphaeraceae</taxon>
        <taxon>Limihaloglobus</taxon>
    </lineage>
</organism>